<feature type="transmembrane region" description="Helical" evidence="6">
    <location>
        <begin position="87"/>
        <end position="107"/>
    </location>
</feature>
<dbReference type="PANTHER" id="PTHR40074:SF2">
    <property type="entry name" value="O-ACETYLTRANSFERASE WECH"/>
    <property type="match status" value="1"/>
</dbReference>
<feature type="transmembrane region" description="Helical" evidence="6">
    <location>
        <begin position="21"/>
        <end position="40"/>
    </location>
</feature>
<evidence type="ECO:0000256" key="2">
    <source>
        <dbReference type="ARBA" id="ARBA00022475"/>
    </source>
</evidence>
<dbReference type="PANTHER" id="PTHR40074">
    <property type="entry name" value="O-ACETYLTRANSFERASE WECH"/>
    <property type="match status" value="1"/>
</dbReference>
<proteinExistence type="predicted"/>
<dbReference type="GO" id="GO:0009246">
    <property type="term" value="P:enterobacterial common antigen biosynthetic process"/>
    <property type="evidence" value="ECO:0007669"/>
    <property type="project" value="TreeGrafter"/>
</dbReference>
<feature type="transmembrane region" description="Helical" evidence="6">
    <location>
        <begin position="177"/>
        <end position="193"/>
    </location>
</feature>
<reference evidence="8" key="1">
    <citation type="journal article" date="2015" name="Nature">
        <title>Complex archaea that bridge the gap between prokaryotes and eukaryotes.</title>
        <authorList>
            <person name="Spang A."/>
            <person name="Saw J.H."/>
            <person name="Jorgensen S.L."/>
            <person name="Zaremba-Niedzwiedzka K."/>
            <person name="Martijn J."/>
            <person name="Lind A.E."/>
            <person name="van Eijk R."/>
            <person name="Schleper C."/>
            <person name="Guy L."/>
            <person name="Ettema T.J."/>
        </authorList>
    </citation>
    <scope>NUCLEOTIDE SEQUENCE</scope>
</reference>
<dbReference type="GO" id="GO:0005886">
    <property type="term" value="C:plasma membrane"/>
    <property type="evidence" value="ECO:0007669"/>
    <property type="project" value="UniProtKB-SubCell"/>
</dbReference>
<evidence type="ECO:0000256" key="1">
    <source>
        <dbReference type="ARBA" id="ARBA00004651"/>
    </source>
</evidence>
<dbReference type="AlphaFoldDB" id="A0A0F9VE35"/>
<evidence type="ECO:0000313" key="8">
    <source>
        <dbReference type="EMBL" id="KKO02280.1"/>
    </source>
</evidence>
<dbReference type="InterPro" id="IPR002656">
    <property type="entry name" value="Acyl_transf_3_dom"/>
</dbReference>
<keyword evidence="2" id="KW-1003">Cell membrane</keyword>
<protein>
    <recommendedName>
        <fullName evidence="7">Acyltransferase 3 domain-containing protein</fullName>
    </recommendedName>
</protein>
<keyword evidence="5 6" id="KW-0472">Membrane</keyword>
<comment type="caution">
    <text evidence="8">The sequence shown here is derived from an EMBL/GenBank/DDBJ whole genome shotgun (WGS) entry which is preliminary data.</text>
</comment>
<feature type="transmembrane region" description="Helical" evidence="6">
    <location>
        <begin position="149"/>
        <end position="165"/>
    </location>
</feature>
<name>A0A0F9VE35_9ZZZZ</name>
<sequence>MNAFWKSSVADLEPINQKRELWVDIAKGISISLVVLWHVVGERFLLSEALILVRMPLFFFVAGLFARKIFSDRTSKAQFFFKVSNFIYLYVLWALIAYFLTTLPVQLRNDGIDFSNITQMFYSPVRTLWFIYALFFAFLIVYTFRKLPVFLVLSIFLVGYYFAAIDGNWRNVEFFNRVLRLIPFFFLGVISFHQVRKLVVDLNKAWFLFLPVALLLAYIVYDLDFLRSNPLVTFSVSLFGIFSVLLFSHWLSFYSFSKFIAAAGLGSLYIYVVHRVTQFYLYDLPYSFFLDPSFKDTGMGVALGVVATFAIIIISFVVGKYLNKISYGILFNIPKLSAVKKLARRS</sequence>
<keyword evidence="4 6" id="KW-1133">Transmembrane helix</keyword>
<evidence type="ECO:0000256" key="3">
    <source>
        <dbReference type="ARBA" id="ARBA00022692"/>
    </source>
</evidence>
<dbReference type="EMBL" id="LAZR01000031">
    <property type="protein sequence ID" value="KKO02280.1"/>
    <property type="molecule type" value="Genomic_DNA"/>
</dbReference>
<evidence type="ECO:0000256" key="5">
    <source>
        <dbReference type="ARBA" id="ARBA00023136"/>
    </source>
</evidence>
<organism evidence="8">
    <name type="scientific">marine sediment metagenome</name>
    <dbReference type="NCBI Taxonomy" id="412755"/>
    <lineage>
        <taxon>unclassified sequences</taxon>
        <taxon>metagenomes</taxon>
        <taxon>ecological metagenomes</taxon>
    </lineage>
</organism>
<keyword evidence="3 6" id="KW-0812">Transmembrane</keyword>
<feature type="domain" description="Acyltransferase 3" evidence="7">
    <location>
        <begin position="21"/>
        <end position="318"/>
    </location>
</feature>
<feature type="transmembrane region" description="Helical" evidence="6">
    <location>
        <begin position="127"/>
        <end position="144"/>
    </location>
</feature>
<gene>
    <name evidence="8" type="ORF">LCGC14_0106950</name>
</gene>
<dbReference type="GO" id="GO:0016413">
    <property type="term" value="F:O-acetyltransferase activity"/>
    <property type="evidence" value="ECO:0007669"/>
    <property type="project" value="TreeGrafter"/>
</dbReference>
<feature type="transmembrane region" description="Helical" evidence="6">
    <location>
        <begin position="46"/>
        <end position="66"/>
    </location>
</feature>
<dbReference type="Pfam" id="PF01757">
    <property type="entry name" value="Acyl_transf_3"/>
    <property type="match status" value="1"/>
</dbReference>
<accession>A0A0F9VE35</accession>
<feature type="transmembrane region" description="Helical" evidence="6">
    <location>
        <begin position="205"/>
        <end position="221"/>
    </location>
</feature>
<comment type="subcellular location">
    <subcellularLocation>
        <location evidence="1">Cell membrane</location>
        <topology evidence="1">Multi-pass membrane protein</topology>
    </subcellularLocation>
</comment>
<feature type="transmembrane region" description="Helical" evidence="6">
    <location>
        <begin position="259"/>
        <end position="281"/>
    </location>
</feature>
<evidence type="ECO:0000256" key="4">
    <source>
        <dbReference type="ARBA" id="ARBA00022989"/>
    </source>
</evidence>
<evidence type="ECO:0000256" key="6">
    <source>
        <dbReference type="SAM" id="Phobius"/>
    </source>
</evidence>
<feature type="transmembrane region" description="Helical" evidence="6">
    <location>
        <begin position="233"/>
        <end position="252"/>
    </location>
</feature>
<evidence type="ECO:0000259" key="7">
    <source>
        <dbReference type="Pfam" id="PF01757"/>
    </source>
</evidence>
<feature type="transmembrane region" description="Helical" evidence="6">
    <location>
        <begin position="301"/>
        <end position="322"/>
    </location>
</feature>